<accession>A0A498SU03</accession>
<evidence type="ECO:0000313" key="2">
    <source>
        <dbReference type="Proteomes" id="UP000276991"/>
    </source>
</evidence>
<gene>
    <name evidence="1" type="ORF">NAV_LOCUS7475</name>
</gene>
<name>A0A498SU03_ACAVI</name>
<proteinExistence type="predicted"/>
<evidence type="ECO:0000313" key="1">
    <source>
        <dbReference type="EMBL" id="VBB32684.1"/>
    </source>
</evidence>
<reference evidence="1 2" key="1">
    <citation type="submission" date="2018-08" db="EMBL/GenBank/DDBJ databases">
        <authorList>
            <person name="Laetsch R D."/>
            <person name="Stevens L."/>
            <person name="Kumar S."/>
            <person name="Blaxter L. M."/>
        </authorList>
    </citation>
    <scope>NUCLEOTIDE SEQUENCE [LARGE SCALE GENOMIC DNA]</scope>
</reference>
<protein>
    <submittedName>
        <fullName evidence="1">Uncharacterized protein</fullName>
    </submittedName>
</protein>
<dbReference type="Proteomes" id="UP000276991">
    <property type="component" value="Unassembled WGS sequence"/>
</dbReference>
<dbReference type="OrthoDB" id="5826620at2759"/>
<organism evidence="1 2">
    <name type="scientific">Acanthocheilonema viteae</name>
    <name type="common">Filarial nematode worm</name>
    <name type="synonym">Dipetalonema viteae</name>
    <dbReference type="NCBI Taxonomy" id="6277"/>
    <lineage>
        <taxon>Eukaryota</taxon>
        <taxon>Metazoa</taxon>
        <taxon>Ecdysozoa</taxon>
        <taxon>Nematoda</taxon>
        <taxon>Chromadorea</taxon>
        <taxon>Rhabditida</taxon>
        <taxon>Spirurina</taxon>
        <taxon>Spiruromorpha</taxon>
        <taxon>Filarioidea</taxon>
        <taxon>Onchocercidae</taxon>
        <taxon>Acanthocheilonema</taxon>
    </lineage>
</organism>
<dbReference type="AlphaFoldDB" id="A0A498SU03"/>
<sequence length="341" mass="38885">MASSKYSKGRKCIFISNPKLINIATRSNKRILKLDDTEFVINDEQMIATSDFLKRMLIGEKKKVIELDDLKKKQPCFDTIGLAIAVSFANGCAEILLNRIISALAAANALEMWNMRKAIIEQLCILAAQPESAPFAINVAVCNLENDKAKYVVKQSLNKFNEVIKQRSFVVISDLSFEFFISLFLYEHSSTIEKNEKWTVAESAAWAIKFWCGNDNQRYTFAKNILNKLRLFCDFDIIDHIERLIAPNSRNKVEMINDTAAQYNKLKITRTNTDDPITDLNESSKFETFHQIELPAVKPDANGIRHYSFIVEFEAPKELLISNKPKFIGLQLEAILDCPNQ</sequence>
<dbReference type="EMBL" id="UPTC01001867">
    <property type="protein sequence ID" value="VBB32684.1"/>
    <property type="molecule type" value="Genomic_DNA"/>
</dbReference>
<keyword evidence="2" id="KW-1185">Reference proteome</keyword>